<evidence type="ECO:0000256" key="3">
    <source>
        <dbReference type="ARBA" id="ARBA00023134"/>
    </source>
</evidence>
<dbReference type="GO" id="GO:0005525">
    <property type="term" value="F:GTP binding"/>
    <property type="evidence" value="ECO:0007669"/>
    <property type="project" value="UniProtKB-KW"/>
</dbReference>
<proteinExistence type="inferred from homology"/>
<feature type="region of interest" description="Disordered" evidence="4">
    <location>
        <begin position="131"/>
        <end position="152"/>
    </location>
</feature>
<evidence type="ECO:0000313" key="6">
    <source>
        <dbReference type="Proteomes" id="UP000039865"/>
    </source>
</evidence>
<sequence length="366" mass="41290">MEESKVQINSLNKNIFLTTNFEDKTKYSINDQTQSPILGGLTTEYGGSQILTPTATQNDVSLGLGGGMLEKTTQFHKVILIGDCNVEEVTNYLMPIKALNQGPPNLQSDQRHDSSPGGTAAVLFQQSYNSSKTPLKKESRLSVNPFQSNKTDISNENQKQKYNIVGLEIWDTLGQERHSSLVSSYYKNANGIAIVYDVTNMESFLNVKSWLIELEEHFFSLNDRSQVEESFILVGNKSDMEMQRQVKKELGKALAEQFGLAFIEISALSGKCVNQCFTILAQNIIMKNQELRSSDSGKRRDEISHNTIKIGEFSFSLKMDSMLEESLSSYIQECRSSLQSKFSSRTSQNYKRKDQEAIKKRKNRCC</sequence>
<dbReference type="SMART" id="SM00174">
    <property type="entry name" value="RHO"/>
    <property type="match status" value="1"/>
</dbReference>
<dbReference type="InterPro" id="IPR001806">
    <property type="entry name" value="Small_GTPase"/>
</dbReference>
<keyword evidence="3" id="KW-0342">GTP-binding</keyword>
<evidence type="ECO:0000256" key="2">
    <source>
        <dbReference type="ARBA" id="ARBA00022741"/>
    </source>
</evidence>
<dbReference type="PANTHER" id="PTHR47980">
    <property type="entry name" value="LD44762P"/>
    <property type="match status" value="1"/>
</dbReference>
<gene>
    <name evidence="5" type="primary">Contig17842.g18963</name>
    <name evidence="5" type="ORF">STYLEM_19543</name>
</gene>
<evidence type="ECO:0000313" key="5">
    <source>
        <dbReference type="EMBL" id="CDW90400.1"/>
    </source>
</evidence>
<name>A0A078B7E1_STYLE</name>
<reference evidence="5 6" key="1">
    <citation type="submission" date="2014-06" db="EMBL/GenBank/DDBJ databases">
        <authorList>
            <person name="Swart Estienne"/>
        </authorList>
    </citation>
    <scope>NUCLEOTIDE SEQUENCE [LARGE SCALE GENOMIC DNA]</scope>
    <source>
        <strain evidence="5 6">130c</strain>
    </source>
</reference>
<dbReference type="InParanoid" id="A0A078B7E1"/>
<dbReference type="FunFam" id="3.40.50.300:FF:001447">
    <property type="entry name" value="Ras-related protein Rab-1B"/>
    <property type="match status" value="1"/>
</dbReference>
<dbReference type="SMART" id="SM00175">
    <property type="entry name" value="RAB"/>
    <property type="match status" value="1"/>
</dbReference>
<dbReference type="OrthoDB" id="5976022at2759"/>
<dbReference type="EMBL" id="CCKQ01018433">
    <property type="protein sequence ID" value="CDW90400.1"/>
    <property type="molecule type" value="Genomic_DNA"/>
</dbReference>
<evidence type="ECO:0000256" key="1">
    <source>
        <dbReference type="ARBA" id="ARBA00006270"/>
    </source>
</evidence>
<dbReference type="Gene3D" id="3.40.50.300">
    <property type="entry name" value="P-loop containing nucleotide triphosphate hydrolases"/>
    <property type="match status" value="1"/>
</dbReference>
<protein>
    <submittedName>
        <fullName evidence="5">Ras-related protein rab-8b</fullName>
    </submittedName>
</protein>
<dbReference type="Proteomes" id="UP000039865">
    <property type="component" value="Unassembled WGS sequence"/>
</dbReference>
<dbReference type="Pfam" id="PF00071">
    <property type="entry name" value="Ras"/>
    <property type="match status" value="1"/>
</dbReference>
<dbReference type="AlphaFoldDB" id="A0A078B7E1"/>
<accession>A0A078B7E1</accession>
<evidence type="ECO:0000256" key="4">
    <source>
        <dbReference type="SAM" id="MobiDB-lite"/>
    </source>
</evidence>
<dbReference type="SMART" id="SM00173">
    <property type="entry name" value="RAS"/>
    <property type="match status" value="1"/>
</dbReference>
<dbReference type="InterPro" id="IPR027417">
    <property type="entry name" value="P-loop_NTPase"/>
</dbReference>
<dbReference type="PROSITE" id="PS51419">
    <property type="entry name" value="RAB"/>
    <property type="match status" value="1"/>
</dbReference>
<comment type="similarity">
    <text evidence="1">Belongs to the small GTPase superfamily. Rab family.</text>
</comment>
<dbReference type="SUPFAM" id="SSF52540">
    <property type="entry name" value="P-loop containing nucleoside triphosphate hydrolases"/>
    <property type="match status" value="1"/>
</dbReference>
<dbReference type="CDD" id="cd00154">
    <property type="entry name" value="Rab"/>
    <property type="match status" value="1"/>
</dbReference>
<dbReference type="PRINTS" id="PR00449">
    <property type="entry name" value="RASTRNSFRMNG"/>
</dbReference>
<dbReference type="PROSITE" id="PS51421">
    <property type="entry name" value="RAS"/>
    <property type="match status" value="1"/>
</dbReference>
<keyword evidence="2" id="KW-0547">Nucleotide-binding</keyword>
<feature type="compositionally biased region" description="Polar residues" evidence="4">
    <location>
        <begin position="141"/>
        <end position="152"/>
    </location>
</feature>
<feature type="region of interest" description="Disordered" evidence="4">
    <location>
        <begin position="345"/>
        <end position="366"/>
    </location>
</feature>
<dbReference type="InterPro" id="IPR050305">
    <property type="entry name" value="Small_GTPase_Rab"/>
</dbReference>
<dbReference type="GO" id="GO:0003924">
    <property type="term" value="F:GTPase activity"/>
    <property type="evidence" value="ECO:0007669"/>
    <property type="project" value="InterPro"/>
</dbReference>
<keyword evidence="6" id="KW-1185">Reference proteome</keyword>
<organism evidence="5 6">
    <name type="scientific">Stylonychia lemnae</name>
    <name type="common">Ciliate</name>
    <dbReference type="NCBI Taxonomy" id="5949"/>
    <lineage>
        <taxon>Eukaryota</taxon>
        <taxon>Sar</taxon>
        <taxon>Alveolata</taxon>
        <taxon>Ciliophora</taxon>
        <taxon>Intramacronucleata</taxon>
        <taxon>Spirotrichea</taxon>
        <taxon>Stichotrichia</taxon>
        <taxon>Sporadotrichida</taxon>
        <taxon>Oxytrichidae</taxon>
        <taxon>Stylonychinae</taxon>
        <taxon>Stylonychia</taxon>
    </lineage>
</organism>